<dbReference type="RefSeq" id="WP_007003391.1">
    <property type="nucleotide sequence ID" value="NZ_GG770777.1"/>
</dbReference>
<dbReference type="InterPro" id="IPR058530">
    <property type="entry name" value="Baseplate_J-like_C"/>
</dbReference>
<name>D5RTE9_9PROT</name>
<dbReference type="InterPro" id="IPR006949">
    <property type="entry name" value="Barrel_Baseplate_J-like"/>
</dbReference>
<dbReference type="InterPro" id="IPR058531">
    <property type="entry name" value="Baseplate_J_M"/>
</dbReference>
<accession>D5RTE9</accession>
<dbReference type="Proteomes" id="UP000005324">
    <property type="component" value="Unassembled WGS sequence"/>
</dbReference>
<evidence type="ECO:0000313" key="5">
    <source>
        <dbReference type="EMBL" id="EFH09380.1"/>
    </source>
</evidence>
<dbReference type="HOGENOM" id="CLU_039609_1_1_5"/>
<evidence type="ECO:0000259" key="2">
    <source>
        <dbReference type="Pfam" id="PF04865"/>
    </source>
</evidence>
<gene>
    <name evidence="5" type="ORF">HMPREF0731_4361</name>
</gene>
<dbReference type="OrthoDB" id="7565172at2"/>
<dbReference type="InterPro" id="IPR052399">
    <property type="entry name" value="Phage_Baseplate_Assmbl_Protein"/>
</dbReference>
<feature type="domain" description="Baseplate J-like central" evidence="3">
    <location>
        <begin position="192"/>
        <end position="281"/>
    </location>
</feature>
<organism evidence="5 6">
    <name type="scientific">Pseudoroseomonas cervicalis ATCC 49957</name>
    <dbReference type="NCBI Taxonomy" id="525371"/>
    <lineage>
        <taxon>Bacteria</taxon>
        <taxon>Pseudomonadati</taxon>
        <taxon>Pseudomonadota</taxon>
        <taxon>Alphaproteobacteria</taxon>
        <taxon>Acetobacterales</taxon>
        <taxon>Roseomonadaceae</taxon>
        <taxon>Roseomonas</taxon>
    </lineage>
</organism>
<evidence type="ECO:0000256" key="1">
    <source>
        <dbReference type="ARBA" id="ARBA00038087"/>
    </source>
</evidence>
<feature type="domain" description="Baseplate J-like C-terminal" evidence="4">
    <location>
        <begin position="296"/>
        <end position="366"/>
    </location>
</feature>
<dbReference type="PANTHER" id="PTHR37829">
    <property type="entry name" value="PHAGE-LIKE ELEMENT PBSX PROTEIN XKDT"/>
    <property type="match status" value="1"/>
</dbReference>
<dbReference type="PANTHER" id="PTHR37829:SF3">
    <property type="entry name" value="PROTEIN JAYE-RELATED"/>
    <property type="match status" value="1"/>
</dbReference>
<dbReference type="Pfam" id="PF26078">
    <property type="entry name" value="Baseplate_J_M"/>
    <property type="match status" value="1"/>
</dbReference>
<evidence type="ECO:0000313" key="6">
    <source>
        <dbReference type="Proteomes" id="UP000005324"/>
    </source>
</evidence>
<dbReference type="AlphaFoldDB" id="D5RTE9"/>
<feature type="domain" description="Baseplate protein J-like barrel" evidence="2">
    <location>
        <begin position="88"/>
        <end position="171"/>
    </location>
</feature>
<comment type="similarity">
    <text evidence="1">Belongs to the Mu gp47/PBSX XkdT family.</text>
</comment>
<keyword evidence="6" id="KW-1185">Reference proteome</keyword>
<dbReference type="Pfam" id="PF04865">
    <property type="entry name" value="Baseplate_J"/>
    <property type="match status" value="1"/>
</dbReference>
<comment type="caution">
    <text evidence="5">The sequence shown here is derived from an EMBL/GenBank/DDBJ whole genome shotgun (WGS) entry which is preliminary data.</text>
</comment>
<dbReference type="EMBL" id="ADVL01000791">
    <property type="protein sequence ID" value="EFH09380.1"/>
    <property type="molecule type" value="Genomic_DNA"/>
</dbReference>
<protein>
    <submittedName>
        <fullName evidence="5">Baseplate J-like protein</fullName>
    </submittedName>
</protein>
<evidence type="ECO:0000259" key="4">
    <source>
        <dbReference type="Pfam" id="PF26079"/>
    </source>
</evidence>
<proteinExistence type="inferred from homology"/>
<sequence>MPYERPTLTALVQQARNDAGEATGGMVLRASLLGILAKALAGLLHGVYGYLDWIARMAVPVTARDEYLAGWAALVGIAAVPPAAAAGTAEFTGTPGALLPEGTPVTRPLDGQAFRTTALGTVGSDGLVVVPVEAVEPGAAGNGASAQPMVISAAITGVNAAGIAASAMTGGADEEDQESVRSRMLARFQAPPQGGAERDYLAWALEVPGVTRAWVRRGQSPEVVVYVMLDDAQAAHDGFPQGSDGVASAETRGVPATGDQLAVADHVYPLRPVTALVRVVAPVPHVLDLEIGDLQVDSAATRAAIRASLIGMLRRKGVPGGTIYTSDITSAISAAAGVERFTLVEPVTSIVMPAGHLPVLGTIVWS</sequence>
<evidence type="ECO:0000259" key="3">
    <source>
        <dbReference type="Pfam" id="PF26078"/>
    </source>
</evidence>
<dbReference type="Pfam" id="PF26079">
    <property type="entry name" value="Baseplate_J_C"/>
    <property type="match status" value="1"/>
</dbReference>
<reference evidence="5 6" key="1">
    <citation type="submission" date="2010-04" db="EMBL/GenBank/DDBJ databases">
        <authorList>
            <person name="Qin X."/>
            <person name="Bachman B."/>
            <person name="Battles P."/>
            <person name="Bell A."/>
            <person name="Bess C."/>
            <person name="Bickham C."/>
            <person name="Chaboub L."/>
            <person name="Chen D."/>
            <person name="Coyle M."/>
            <person name="Deiros D.R."/>
            <person name="Dinh H."/>
            <person name="Forbes L."/>
            <person name="Fowler G."/>
            <person name="Francisco L."/>
            <person name="Fu Q."/>
            <person name="Gubbala S."/>
            <person name="Hale W."/>
            <person name="Han Y."/>
            <person name="Hemphill L."/>
            <person name="Highlander S.K."/>
            <person name="Hirani K."/>
            <person name="Hogues M."/>
            <person name="Jackson L."/>
            <person name="Jakkamsetti A."/>
            <person name="Javaid M."/>
            <person name="Jiang H."/>
            <person name="Korchina V."/>
            <person name="Kovar C."/>
            <person name="Lara F."/>
            <person name="Lee S."/>
            <person name="Mata R."/>
            <person name="Mathew T."/>
            <person name="Moen C."/>
            <person name="Morales K."/>
            <person name="Munidasa M."/>
            <person name="Nazareth L."/>
            <person name="Ngo R."/>
            <person name="Nguyen L."/>
            <person name="Okwuonu G."/>
            <person name="Ongeri F."/>
            <person name="Patil S."/>
            <person name="Petrosino J."/>
            <person name="Pham C."/>
            <person name="Pham P."/>
            <person name="Pu L.-L."/>
            <person name="Puazo M."/>
            <person name="Raj R."/>
            <person name="Reid J."/>
            <person name="Rouhana J."/>
            <person name="Saada N."/>
            <person name="Shang Y."/>
            <person name="Simmons D."/>
            <person name="Thornton R."/>
            <person name="Warren J."/>
            <person name="Weissenberger G."/>
            <person name="Zhang J."/>
            <person name="Zhang L."/>
            <person name="Zhou C."/>
            <person name="Zhu D."/>
            <person name="Muzny D."/>
            <person name="Worley K."/>
            <person name="Gibbs R."/>
        </authorList>
    </citation>
    <scope>NUCLEOTIDE SEQUENCE [LARGE SCALE GENOMIC DNA]</scope>
    <source>
        <strain evidence="5 6">ATCC 49957</strain>
    </source>
</reference>